<protein>
    <recommendedName>
        <fullName evidence="1">Xylanase inhibitor C-terminal domain-containing protein</fullName>
    </recommendedName>
</protein>
<dbReference type="Gene3D" id="2.40.70.10">
    <property type="entry name" value="Acid Proteases"/>
    <property type="match status" value="1"/>
</dbReference>
<evidence type="ECO:0000259" key="1">
    <source>
        <dbReference type="Pfam" id="PF14541"/>
    </source>
</evidence>
<dbReference type="AlphaFoldDB" id="A0AAD5P1G9"/>
<dbReference type="PROSITE" id="PS00141">
    <property type="entry name" value="ASP_PROTEASE"/>
    <property type="match status" value="1"/>
</dbReference>
<evidence type="ECO:0000313" key="2">
    <source>
        <dbReference type="EMBL" id="KAI9192691.1"/>
    </source>
</evidence>
<dbReference type="InterPro" id="IPR032799">
    <property type="entry name" value="TAXi_C"/>
</dbReference>
<dbReference type="SUPFAM" id="SSF50630">
    <property type="entry name" value="Acid proteases"/>
    <property type="match status" value="1"/>
</dbReference>
<comment type="caution">
    <text evidence="2">The sequence shown here is derived from an EMBL/GenBank/DDBJ whole genome shotgun (WGS) entry which is preliminary data.</text>
</comment>
<dbReference type="InterPro" id="IPR021109">
    <property type="entry name" value="Peptidase_aspartic_dom_sf"/>
</dbReference>
<dbReference type="Pfam" id="PF14541">
    <property type="entry name" value="TAXi_C"/>
    <property type="match status" value="1"/>
</dbReference>
<proteinExistence type="predicted"/>
<dbReference type="GO" id="GO:0004190">
    <property type="term" value="F:aspartic-type endopeptidase activity"/>
    <property type="evidence" value="ECO:0007669"/>
    <property type="project" value="InterPro"/>
</dbReference>
<dbReference type="GO" id="GO:0006508">
    <property type="term" value="P:proteolysis"/>
    <property type="evidence" value="ECO:0007669"/>
    <property type="project" value="InterPro"/>
</dbReference>
<keyword evidence="3" id="KW-1185">Reference proteome</keyword>
<dbReference type="InterPro" id="IPR001969">
    <property type="entry name" value="Aspartic_peptidase_AS"/>
</dbReference>
<sequence length="72" mass="7761">MYANSVSGTLASMIIDSGTPISRLPGSVYAELQSTYQDLMSNYPIATADPCYDLSGSDDDINKILPSMKFAF</sequence>
<reference evidence="2" key="2">
    <citation type="submission" date="2023-02" db="EMBL/GenBank/DDBJ databases">
        <authorList>
            <person name="Swenson N.G."/>
            <person name="Wegrzyn J.L."/>
            <person name="Mcevoy S.L."/>
        </authorList>
    </citation>
    <scope>NUCLEOTIDE SEQUENCE</scope>
    <source>
        <strain evidence="2">91603</strain>
        <tissue evidence="2">Leaf</tissue>
    </source>
</reference>
<name>A0AAD5P1G9_ACENE</name>
<reference evidence="2" key="1">
    <citation type="journal article" date="2022" name="Plant J.">
        <title>Strategies of tolerance reflected in two North American maple genomes.</title>
        <authorList>
            <person name="McEvoy S.L."/>
            <person name="Sezen U.U."/>
            <person name="Trouern-Trend A."/>
            <person name="McMahon S.M."/>
            <person name="Schaberg P.G."/>
            <person name="Yang J."/>
            <person name="Wegrzyn J.L."/>
            <person name="Swenson N.G."/>
        </authorList>
    </citation>
    <scope>NUCLEOTIDE SEQUENCE</scope>
    <source>
        <strain evidence="2">91603</strain>
    </source>
</reference>
<dbReference type="EMBL" id="JAJSOW010000004">
    <property type="protein sequence ID" value="KAI9192691.1"/>
    <property type="molecule type" value="Genomic_DNA"/>
</dbReference>
<feature type="domain" description="Xylanase inhibitor C-terminal" evidence="1">
    <location>
        <begin position="12"/>
        <end position="72"/>
    </location>
</feature>
<evidence type="ECO:0000313" key="3">
    <source>
        <dbReference type="Proteomes" id="UP001064489"/>
    </source>
</evidence>
<organism evidence="2 3">
    <name type="scientific">Acer negundo</name>
    <name type="common">Box elder</name>
    <dbReference type="NCBI Taxonomy" id="4023"/>
    <lineage>
        <taxon>Eukaryota</taxon>
        <taxon>Viridiplantae</taxon>
        <taxon>Streptophyta</taxon>
        <taxon>Embryophyta</taxon>
        <taxon>Tracheophyta</taxon>
        <taxon>Spermatophyta</taxon>
        <taxon>Magnoliopsida</taxon>
        <taxon>eudicotyledons</taxon>
        <taxon>Gunneridae</taxon>
        <taxon>Pentapetalae</taxon>
        <taxon>rosids</taxon>
        <taxon>malvids</taxon>
        <taxon>Sapindales</taxon>
        <taxon>Sapindaceae</taxon>
        <taxon>Hippocastanoideae</taxon>
        <taxon>Acereae</taxon>
        <taxon>Acer</taxon>
    </lineage>
</organism>
<dbReference type="Proteomes" id="UP001064489">
    <property type="component" value="Chromosome 6"/>
</dbReference>
<accession>A0AAD5P1G9</accession>
<gene>
    <name evidence="2" type="ORF">LWI28_026634</name>
</gene>